<dbReference type="OrthoDB" id="7630283at2"/>
<dbReference type="AlphaFoldDB" id="A0A2S0UMX0"/>
<dbReference type="EMBL" id="CP028918">
    <property type="protein sequence ID" value="AWB49141.1"/>
    <property type="molecule type" value="Genomic_DNA"/>
</dbReference>
<reference evidence="2 3" key="1">
    <citation type="submission" date="2018-04" db="EMBL/GenBank/DDBJ databases">
        <title>Genome sequencing of Gemmobacter.</title>
        <authorList>
            <person name="Yi H."/>
            <person name="Baek M.-G."/>
        </authorList>
    </citation>
    <scope>NUCLEOTIDE SEQUENCE [LARGE SCALE GENOMIC DNA]</scope>
    <source>
        <strain evidence="2 3">HYN0069</strain>
    </source>
</reference>
<name>A0A2S0UMX0_9RHOB</name>
<protein>
    <recommendedName>
        <fullName evidence="1">Regulator of ribonuclease activity B domain-containing protein</fullName>
    </recommendedName>
</protein>
<dbReference type="Pfam" id="PF06877">
    <property type="entry name" value="RraB"/>
    <property type="match status" value="1"/>
</dbReference>
<feature type="domain" description="Regulator of ribonuclease activity B" evidence="1">
    <location>
        <begin position="23"/>
        <end position="102"/>
    </location>
</feature>
<dbReference type="RefSeq" id="WP_108435958.1">
    <property type="nucleotide sequence ID" value="NZ_CP028918.1"/>
</dbReference>
<sequence length="105" mass="11902">MAIAHNYEAQRRETFASFKGVKNLPATAMVEFVFFLEETDANWAGLEKELKAKGFKTQREEDGISLVASVGPIPVTPEAIWEKERLSTEIALRHDFYPDGWDLAE</sequence>
<dbReference type="KEGG" id="geh:HYN69_12065"/>
<gene>
    <name evidence="2" type="ORF">HYN69_12065</name>
</gene>
<evidence type="ECO:0000313" key="3">
    <source>
        <dbReference type="Proteomes" id="UP000244496"/>
    </source>
</evidence>
<keyword evidence="3" id="KW-1185">Reference proteome</keyword>
<evidence type="ECO:0000259" key="1">
    <source>
        <dbReference type="Pfam" id="PF06877"/>
    </source>
</evidence>
<evidence type="ECO:0000313" key="2">
    <source>
        <dbReference type="EMBL" id="AWB49141.1"/>
    </source>
</evidence>
<dbReference type="InterPro" id="IPR009671">
    <property type="entry name" value="RraB_dom"/>
</dbReference>
<dbReference type="Proteomes" id="UP000244496">
    <property type="component" value="Chromosome"/>
</dbReference>
<proteinExistence type="predicted"/>
<organism evidence="2 3">
    <name type="scientific">Paragemmobacter aquarius</name>
    <dbReference type="NCBI Taxonomy" id="2169400"/>
    <lineage>
        <taxon>Bacteria</taxon>
        <taxon>Pseudomonadati</taxon>
        <taxon>Pseudomonadota</taxon>
        <taxon>Alphaproteobacteria</taxon>
        <taxon>Rhodobacterales</taxon>
        <taxon>Paracoccaceae</taxon>
        <taxon>Paragemmobacter</taxon>
    </lineage>
</organism>
<accession>A0A2S0UMX0</accession>